<feature type="region of interest" description="Disordered" evidence="2">
    <location>
        <begin position="246"/>
        <end position="826"/>
    </location>
</feature>
<dbReference type="OrthoDB" id="9111418at2"/>
<name>A0A177HU19_9ACTN</name>
<feature type="compositionally biased region" description="Polar residues" evidence="2">
    <location>
        <begin position="509"/>
        <end position="523"/>
    </location>
</feature>
<evidence type="ECO:0000256" key="1">
    <source>
        <dbReference type="SAM" id="Coils"/>
    </source>
</evidence>
<feature type="domain" description="Outer membrane channel protein CpnT-like N-terminal" evidence="4">
    <location>
        <begin position="9"/>
        <end position="151"/>
    </location>
</feature>
<feature type="compositionally biased region" description="Polar residues" evidence="2">
    <location>
        <begin position="1021"/>
        <end position="1033"/>
    </location>
</feature>
<feature type="compositionally biased region" description="Polar residues" evidence="2">
    <location>
        <begin position="645"/>
        <end position="666"/>
    </location>
</feature>
<dbReference type="Proteomes" id="UP000077381">
    <property type="component" value="Unassembled WGS sequence"/>
</dbReference>
<evidence type="ECO:0000259" key="4">
    <source>
        <dbReference type="Pfam" id="PF25547"/>
    </source>
</evidence>
<feature type="region of interest" description="Disordered" evidence="2">
    <location>
        <begin position="1193"/>
        <end position="1228"/>
    </location>
</feature>
<keyword evidence="1" id="KW-0175">Coiled coil</keyword>
<protein>
    <submittedName>
        <fullName evidence="5">Uncharacterized protein</fullName>
    </submittedName>
</protein>
<gene>
    <name evidence="5" type="ORF">STSP_23120</name>
</gene>
<proteinExistence type="predicted"/>
<feature type="compositionally biased region" description="Low complexity" evidence="2">
    <location>
        <begin position="499"/>
        <end position="508"/>
    </location>
</feature>
<sequence length="1484" mass="154828">MSMMLPDELEWVLEMLGYNWPTADEDKLRESAALWRKFGDDVTELHAAANTSARTVTAHNAGESIDAFTKTYAKFDGGNGSDGYLANAAQAAYIIATVMESCAYLVEFAKWAVIAQLIALAIEIIAAQAAAPFTFGLSEVAALGATQATRLIVRRLLDELKQALMEAIVEAMKEPAVSAIEAIITDLVRQSVNVGFGAQQGYDLGQTVKAGAVGGWEAIKQTPQTLAEGVRDSLGSKAGNRFHHAIDSRIDGYHTPSEKPGSDSGTGKGDGDGSSDSVSKSSSGSSSSSSNGSGSSGPDSSPSTRTSTGLGTNIGGGISADTGGTGIGTPDVGAGPGSDSDSGSGSGSGSGQSPSSSDSPYSRPTPSLSGPSLSDFDDPTSGGPSSSGPDTSSSSGTPGTSGPTGNSGGPSVSGLSSPSPQSAPTPASSGGTSSSPGGGAIGTSIDSLAASVPTQSNAAPTPTTTDPSPAGTGGRTDGGSTVPTSPMASSTAGGGPGTHHGASASGGTPSATGPTSPNPNSGAARNPSASTPGTSGIPSPTGTGPASTPNPTSPTTPRSTPTPTPDGRVPGTADGRTPGTPDGRSTGTPDGRIPTQRTPGGTTPGDGTTPRNTPGSTTPGDGTTPRNTPGTTPGDRTPPRSTTDSIGGTRTHTPGQNPSTTTPNQNPAQSTPPRTASPSTSTPNSPTQPGPTAQGAPGTPGTHNQPGTGTGSTPTRPPHQHAGSAPNTPNAPQQPPAQPHKPENTPPNPQHQQQPQVTAVPIHTVVTTPSSSGSPSHAGHATPQPPGSSQADPGAAKDQQPQQDSLDDIRADLDHYPGGLSEPDPADQQALVDAIPHDEDGTPERFPDPFGPWTQLQNDGGNTVPGRSNNCADCSRSFLETWYGNPQVSAPRTLDLDENGKHNPFTPEDNANDNQIRWTGAAHTYAGPGNDPDTADNIASVLQQAGHGSAAIVQVDWPGGGGHAFNVVNHNGDIIWIDTQSGEVSNEPLHIDKATHVWHIPLDADRNPIDTTQADAEDSESQNNGSQQPTAATESPARPASPGSTQDTTDDQANKPYTDPHDRGDSDTSDESRRVTEDGPDSDTSRTHADPEDRYSREYGIEPDQLQSDLREDRDVHRVELDRVHDGLQRWAESGELTRVLQATSGDGPHPNPDGPRSFTRAQLSQHLDRFDRLSRGEQQAVVASLARLSRSFHQQHSVGVNPERVSRPYRGENEGDPAPKTPDRGAKMSKESLGVRLHRMAVNQLFKKAAFKKLPSDEAGKVRRNGPDFSGKNFAVLEVQGPPPDHEVTYVVDSSVPANQKLPGVQPRHSERHLLDWLKRVDPEGTKYTPLGLYTEREPCGQGEGHMKCATVLLDDRFEDVPIHYSTTYRDDPEGVAIRQKMLAERDETLEKLKDIPDDKIKEYMTEQWSERYKDDEQRLAKALNRLEGKAGTELIDSITKELNAQRKETRTLKEQAITAEFDRHIDALRNTWDTILPELKKK</sequence>
<feature type="compositionally biased region" description="Gly residues" evidence="2">
    <location>
        <begin position="312"/>
        <end position="327"/>
    </location>
</feature>
<feature type="compositionally biased region" description="Basic and acidic residues" evidence="2">
    <location>
        <begin position="246"/>
        <end position="261"/>
    </location>
</feature>
<dbReference type="Pfam" id="PF25547">
    <property type="entry name" value="WXG100_2"/>
    <property type="match status" value="1"/>
</dbReference>
<feature type="compositionally biased region" description="Low complexity" evidence="2">
    <location>
        <begin position="764"/>
        <end position="782"/>
    </location>
</feature>
<feature type="compositionally biased region" description="Low complexity" evidence="2">
    <location>
        <begin position="328"/>
        <end position="343"/>
    </location>
</feature>
<dbReference type="InterPro" id="IPR057746">
    <property type="entry name" value="CpnT-like_N"/>
</dbReference>
<feature type="domain" description="Tox-PL" evidence="3">
    <location>
        <begin position="869"/>
        <end position="982"/>
    </location>
</feature>
<dbReference type="InterPro" id="IPR028908">
    <property type="entry name" value="Tox-PL_dom"/>
</dbReference>
<feature type="compositionally biased region" description="Low complexity" evidence="2">
    <location>
        <begin position="458"/>
        <end position="470"/>
    </location>
</feature>
<organism evidence="5 6">
    <name type="scientific">Streptomyces jeddahensis</name>
    <dbReference type="NCBI Taxonomy" id="1716141"/>
    <lineage>
        <taxon>Bacteria</taxon>
        <taxon>Bacillati</taxon>
        <taxon>Actinomycetota</taxon>
        <taxon>Actinomycetes</taxon>
        <taxon>Kitasatosporales</taxon>
        <taxon>Streptomycetaceae</taxon>
        <taxon>Streptomyces</taxon>
    </lineage>
</organism>
<dbReference type="PATRIC" id="fig|1716141.3.peg.2432"/>
<feature type="region of interest" description="Disordered" evidence="2">
    <location>
        <begin position="1005"/>
        <end position="1113"/>
    </location>
</feature>
<feature type="compositionally biased region" description="Low complexity" evidence="2">
    <location>
        <begin position="667"/>
        <end position="702"/>
    </location>
</feature>
<feature type="compositionally biased region" description="Low complexity" evidence="2">
    <location>
        <begin position="351"/>
        <end position="367"/>
    </location>
</feature>
<feature type="compositionally biased region" description="Pro residues" evidence="2">
    <location>
        <begin position="732"/>
        <end position="749"/>
    </location>
</feature>
<feature type="compositionally biased region" description="Low complexity" evidence="2">
    <location>
        <begin position="379"/>
        <end position="435"/>
    </location>
</feature>
<dbReference type="EMBL" id="LOHS01000066">
    <property type="protein sequence ID" value="OAH14365.1"/>
    <property type="molecule type" value="Genomic_DNA"/>
</dbReference>
<reference evidence="5 6" key="1">
    <citation type="submission" date="2015-12" db="EMBL/GenBank/DDBJ databases">
        <title>Genome sequence of Streptomyces sp. G25.</title>
        <authorList>
            <person name="Poehlein A."/>
            <person name="Roettig A."/>
            <person name="Hiessl S."/>
            <person name="Hauschild P."/>
            <person name="Schauer J."/>
            <person name="Madkour M.H."/>
            <person name="Al-Ansari A.M."/>
            <person name="Almakishah N.H."/>
            <person name="Steinbuechel A."/>
            <person name="Daniel R."/>
        </authorList>
    </citation>
    <scope>NUCLEOTIDE SEQUENCE [LARGE SCALE GENOMIC DNA]</scope>
    <source>
        <strain evidence="6">G25(2015)</strain>
    </source>
</reference>
<feature type="coiled-coil region" evidence="1">
    <location>
        <begin position="1411"/>
        <end position="1457"/>
    </location>
</feature>
<evidence type="ECO:0000313" key="5">
    <source>
        <dbReference type="EMBL" id="OAH14365.1"/>
    </source>
</evidence>
<feature type="compositionally biased region" description="Basic and acidic residues" evidence="2">
    <location>
        <begin position="1058"/>
        <end position="1100"/>
    </location>
</feature>
<evidence type="ECO:0000259" key="3">
    <source>
        <dbReference type="Pfam" id="PF15644"/>
    </source>
</evidence>
<comment type="caution">
    <text evidence="5">The sequence shown here is derived from an EMBL/GenBank/DDBJ whole genome shotgun (WGS) entry which is preliminary data.</text>
</comment>
<dbReference type="Pfam" id="PF15644">
    <property type="entry name" value="Gln_amidase"/>
    <property type="match status" value="1"/>
</dbReference>
<keyword evidence="6" id="KW-1185">Reference proteome</keyword>
<evidence type="ECO:0000313" key="6">
    <source>
        <dbReference type="Proteomes" id="UP000077381"/>
    </source>
</evidence>
<feature type="compositionally biased region" description="Low complexity" evidence="2">
    <location>
        <begin position="527"/>
        <end position="561"/>
    </location>
</feature>
<evidence type="ECO:0000256" key="2">
    <source>
        <dbReference type="SAM" id="MobiDB-lite"/>
    </source>
</evidence>
<feature type="compositionally biased region" description="Low complexity" evidence="2">
    <location>
        <begin position="591"/>
        <end position="644"/>
    </location>
</feature>
<feature type="compositionally biased region" description="Basic and acidic residues" evidence="2">
    <location>
        <begin position="1205"/>
        <end position="1214"/>
    </location>
</feature>
<accession>A0A177HU19</accession>
<dbReference type="STRING" id="1716141.STSP_23120"/>
<feature type="compositionally biased region" description="Low complexity" evidence="2">
    <location>
        <begin position="274"/>
        <end position="309"/>
    </location>
</feature>